<feature type="region of interest" description="Disordered" evidence="2">
    <location>
        <begin position="255"/>
        <end position="313"/>
    </location>
</feature>
<protein>
    <recommendedName>
        <fullName evidence="3">CCHC-type domain-containing protein</fullName>
    </recommendedName>
</protein>
<feature type="domain" description="CCHC-type" evidence="3">
    <location>
        <begin position="192"/>
        <end position="206"/>
    </location>
</feature>
<keyword evidence="1" id="KW-0479">Metal-binding</keyword>
<name>A0A3M7PUB7_BRAPC</name>
<dbReference type="GO" id="GO:0008270">
    <property type="term" value="F:zinc ion binding"/>
    <property type="evidence" value="ECO:0007669"/>
    <property type="project" value="UniProtKB-KW"/>
</dbReference>
<keyword evidence="5" id="KW-1185">Reference proteome</keyword>
<evidence type="ECO:0000313" key="5">
    <source>
        <dbReference type="Proteomes" id="UP000276133"/>
    </source>
</evidence>
<dbReference type="PROSITE" id="PS50158">
    <property type="entry name" value="ZF_CCHC"/>
    <property type="match status" value="1"/>
</dbReference>
<dbReference type="OrthoDB" id="10191087at2759"/>
<dbReference type="Gene3D" id="4.10.60.10">
    <property type="entry name" value="Zinc finger, CCHC-type"/>
    <property type="match status" value="1"/>
</dbReference>
<evidence type="ECO:0000313" key="4">
    <source>
        <dbReference type="EMBL" id="RNA02670.1"/>
    </source>
</evidence>
<feature type="compositionally biased region" description="Polar residues" evidence="2">
    <location>
        <begin position="256"/>
        <end position="279"/>
    </location>
</feature>
<dbReference type="AlphaFoldDB" id="A0A3M7PUB7"/>
<keyword evidence="1" id="KW-0863">Zinc-finger</keyword>
<organism evidence="4 5">
    <name type="scientific">Brachionus plicatilis</name>
    <name type="common">Marine rotifer</name>
    <name type="synonym">Brachionus muelleri</name>
    <dbReference type="NCBI Taxonomy" id="10195"/>
    <lineage>
        <taxon>Eukaryota</taxon>
        <taxon>Metazoa</taxon>
        <taxon>Spiralia</taxon>
        <taxon>Gnathifera</taxon>
        <taxon>Rotifera</taxon>
        <taxon>Eurotatoria</taxon>
        <taxon>Monogononta</taxon>
        <taxon>Pseudotrocha</taxon>
        <taxon>Ploima</taxon>
        <taxon>Brachionidae</taxon>
        <taxon>Brachionus</taxon>
    </lineage>
</organism>
<dbReference type="GO" id="GO:0003676">
    <property type="term" value="F:nucleic acid binding"/>
    <property type="evidence" value="ECO:0007669"/>
    <property type="project" value="InterPro"/>
</dbReference>
<dbReference type="InterPro" id="IPR001878">
    <property type="entry name" value="Znf_CCHC"/>
</dbReference>
<dbReference type="EMBL" id="REGN01008793">
    <property type="protein sequence ID" value="RNA02670.1"/>
    <property type="molecule type" value="Genomic_DNA"/>
</dbReference>
<keyword evidence="1" id="KW-0862">Zinc</keyword>
<reference evidence="4 5" key="1">
    <citation type="journal article" date="2018" name="Sci. Rep.">
        <title>Genomic signatures of local adaptation to the degree of environmental predictability in rotifers.</title>
        <authorList>
            <person name="Franch-Gras L."/>
            <person name="Hahn C."/>
            <person name="Garcia-Roger E.M."/>
            <person name="Carmona M.J."/>
            <person name="Serra M."/>
            <person name="Gomez A."/>
        </authorList>
    </citation>
    <scope>NUCLEOTIDE SEQUENCE [LARGE SCALE GENOMIC DNA]</scope>
    <source>
        <strain evidence="4">HYR1</strain>
    </source>
</reference>
<dbReference type="SUPFAM" id="SSF57756">
    <property type="entry name" value="Retrovirus zinc finger-like domains"/>
    <property type="match status" value="1"/>
</dbReference>
<dbReference type="InterPro" id="IPR036875">
    <property type="entry name" value="Znf_CCHC_sf"/>
</dbReference>
<dbReference type="Proteomes" id="UP000276133">
    <property type="component" value="Unassembled WGS sequence"/>
</dbReference>
<evidence type="ECO:0000256" key="1">
    <source>
        <dbReference type="PROSITE-ProRule" id="PRU00047"/>
    </source>
</evidence>
<evidence type="ECO:0000256" key="2">
    <source>
        <dbReference type="SAM" id="MobiDB-lite"/>
    </source>
</evidence>
<accession>A0A3M7PUB7</accession>
<gene>
    <name evidence="4" type="ORF">BpHYR1_000416</name>
</gene>
<proteinExistence type="predicted"/>
<feature type="compositionally biased region" description="Low complexity" evidence="2">
    <location>
        <begin position="289"/>
        <end position="307"/>
    </location>
</feature>
<evidence type="ECO:0000259" key="3">
    <source>
        <dbReference type="PROSITE" id="PS50158"/>
    </source>
</evidence>
<comment type="caution">
    <text evidence="4">The sequence shown here is derived from an EMBL/GenBank/DDBJ whole genome shotgun (WGS) entry which is preliminary data.</text>
</comment>
<dbReference type="SMART" id="SM00343">
    <property type="entry name" value="ZnF_C2HC"/>
    <property type="match status" value="2"/>
</dbReference>
<sequence>MNKDEGGLNLQRWKFLNALKVNTKVMKTNIKERDFLQILKSNLDHNAFSKITSVYCFYSNKIWIVEFDECIDVKQFFNKEILLDSNNKVTIEDPNSNKTNNKTTILRFHRLPSNLTNQAITNFLNGLKFKELKILDIKNEHHKNFPSITNGVKRVKISYPLSIENQVQAIAGPIQVAQIRTIITIAGQKPSCYFCMEQGHSVKECKLKQTACSNCHLTGHCAAKCNIVERIKSMERSKVDYDDLFIEEEDKENKICKTNNQPTNPINATKDQSTHSSHSFHAPIPPKHNQSNQNSTTQTQNSKSITTLTSVPNSDRIESALGEFLSQFDSVKNTQSHTPTTPSSQIQHFEPPLTNLIRSNSLTNIKTTTTPIIYVKHTLDQGIKRVANQ</sequence>